<feature type="transmembrane region" description="Helical" evidence="11">
    <location>
        <begin position="199"/>
        <end position="222"/>
    </location>
</feature>
<dbReference type="GeneTree" id="ENSGT00940000160696"/>
<dbReference type="GO" id="GO:0005634">
    <property type="term" value="C:nucleus"/>
    <property type="evidence" value="ECO:0007669"/>
    <property type="project" value="Ensembl"/>
</dbReference>
<evidence type="ECO:0000256" key="6">
    <source>
        <dbReference type="ARBA" id="ARBA00023030"/>
    </source>
</evidence>
<comment type="subcellular location">
    <subcellularLocation>
        <location evidence="1">Membrane</location>
        <topology evidence="1">Single-pass membrane protein</topology>
    </subcellularLocation>
</comment>
<evidence type="ECO:0000313" key="14">
    <source>
        <dbReference type="Ensembl" id="ENSOCUP00000013996.4"/>
    </source>
</evidence>
<reference evidence="14" key="3">
    <citation type="submission" date="2025-09" db="UniProtKB">
        <authorList>
            <consortium name="Ensembl"/>
        </authorList>
    </citation>
    <scope>IDENTIFICATION</scope>
    <source>
        <strain evidence="14">Thorbecke</strain>
    </source>
</reference>
<keyword evidence="3 11" id="KW-0812">Transmembrane</keyword>
<gene>
    <name evidence="14" type="primary">AREG</name>
</gene>
<dbReference type="GO" id="GO:0005737">
    <property type="term" value="C:cytoplasm"/>
    <property type="evidence" value="ECO:0007669"/>
    <property type="project" value="Ensembl"/>
</dbReference>
<accession>G1TBB1</accession>
<dbReference type="GO" id="GO:0016020">
    <property type="term" value="C:membrane"/>
    <property type="evidence" value="ECO:0007669"/>
    <property type="project" value="UniProtKB-SubCell"/>
</dbReference>
<dbReference type="GO" id="GO:0030297">
    <property type="term" value="F:transmembrane receptor protein tyrosine kinase activator activity"/>
    <property type="evidence" value="ECO:0007669"/>
    <property type="project" value="Ensembl"/>
</dbReference>
<feature type="signal peptide" evidence="12">
    <location>
        <begin position="1"/>
        <end position="26"/>
    </location>
</feature>
<keyword evidence="6" id="KW-0339">Growth factor</keyword>
<evidence type="ECO:0000256" key="8">
    <source>
        <dbReference type="ARBA" id="ARBA00023157"/>
    </source>
</evidence>
<evidence type="ECO:0000259" key="13">
    <source>
        <dbReference type="PROSITE" id="PS50026"/>
    </source>
</evidence>
<dbReference type="GO" id="GO:0038134">
    <property type="term" value="P:ERBB2-EGFR signaling pathway"/>
    <property type="evidence" value="ECO:0007669"/>
    <property type="project" value="Ensembl"/>
</dbReference>
<feature type="compositionally biased region" description="Basic residues" evidence="10">
    <location>
        <begin position="124"/>
        <end position="143"/>
    </location>
</feature>
<feature type="compositionally biased region" description="Acidic residues" evidence="10">
    <location>
        <begin position="79"/>
        <end position="89"/>
    </location>
</feature>
<dbReference type="SMR" id="G1TBB1"/>
<reference evidence="14 15" key="1">
    <citation type="journal article" date="2011" name="Nature">
        <title>A high-resolution map of human evolutionary constraint using 29 mammals.</title>
        <authorList>
            <person name="Lindblad-Toh K."/>
            <person name="Garber M."/>
            <person name="Zuk O."/>
            <person name="Lin M.F."/>
            <person name="Parker B.J."/>
            <person name="Washietl S."/>
            <person name="Kheradpour P."/>
            <person name="Ernst J."/>
            <person name="Jordan G."/>
            <person name="Mauceli E."/>
            <person name="Ward L.D."/>
            <person name="Lowe C.B."/>
            <person name="Holloway A.K."/>
            <person name="Clamp M."/>
            <person name="Gnerre S."/>
            <person name="Alfoldi J."/>
            <person name="Beal K."/>
            <person name="Chang J."/>
            <person name="Clawson H."/>
            <person name="Cuff J."/>
            <person name="Di Palma F."/>
            <person name="Fitzgerald S."/>
            <person name="Flicek P."/>
            <person name="Guttman M."/>
            <person name="Hubisz M.J."/>
            <person name="Jaffe D.B."/>
            <person name="Jungreis I."/>
            <person name="Kent W.J."/>
            <person name="Kostka D."/>
            <person name="Lara M."/>
            <person name="Martins A.L."/>
            <person name="Massingham T."/>
            <person name="Moltke I."/>
            <person name="Raney B.J."/>
            <person name="Rasmussen M.D."/>
            <person name="Robinson J."/>
            <person name="Stark A."/>
            <person name="Vilella A.J."/>
            <person name="Wen J."/>
            <person name="Xie X."/>
            <person name="Zody M.C."/>
            <person name="Baldwin J."/>
            <person name="Bloom T."/>
            <person name="Chin C.W."/>
            <person name="Heiman D."/>
            <person name="Nicol R."/>
            <person name="Nusbaum C."/>
            <person name="Young S."/>
            <person name="Wilkinson J."/>
            <person name="Worley K.C."/>
            <person name="Kovar C.L."/>
            <person name="Muzny D.M."/>
            <person name="Gibbs R.A."/>
            <person name="Cree A."/>
            <person name="Dihn H.H."/>
            <person name="Fowler G."/>
            <person name="Jhangiani S."/>
            <person name="Joshi V."/>
            <person name="Lee S."/>
            <person name="Lewis L.R."/>
            <person name="Nazareth L.V."/>
            <person name="Okwuonu G."/>
            <person name="Santibanez J."/>
            <person name="Warren W.C."/>
            <person name="Mardis E.R."/>
            <person name="Weinstock G.M."/>
            <person name="Wilson R.K."/>
            <person name="Delehaunty K."/>
            <person name="Dooling D."/>
            <person name="Fronik C."/>
            <person name="Fulton L."/>
            <person name="Fulton B."/>
            <person name="Graves T."/>
            <person name="Minx P."/>
            <person name="Sodergren E."/>
            <person name="Birney E."/>
            <person name="Margulies E.H."/>
            <person name="Herrero J."/>
            <person name="Green E.D."/>
            <person name="Haussler D."/>
            <person name="Siepel A."/>
            <person name="Goldman N."/>
            <person name="Pollard K.S."/>
            <person name="Pedersen J.S."/>
            <person name="Lander E.S."/>
            <person name="Kellis M."/>
        </authorList>
    </citation>
    <scope>NUCLEOTIDE SEQUENCE [LARGE SCALE GENOMIC DNA]</scope>
    <source>
        <strain evidence="14 15">Thorbecke inbred</strain>
    </source>
</reference>
<dbReference type="PANTHER" id="PTHR10740:SF12">
    <property type="entry name" value="AMPHIREGULIN"/>
    <property type="match status" value="1"/>
</dbReference>
<evidence type="ECO:0000256" key="2">
    <source>
        <dbReference type="ARBA" id="ARBA00022536"/>
    </source>
</evidence>
<evidence type="ECO:0000256" key="3">
    <source>
        <dbReference type="ARBA" id="ARBA00022692"/>
    </source>
</evidence>
<dbReference type="Bgee" id="ENSOCUG00000016286">
    <property type="expression patterns" value="Expressed in autopod skin and 14 other cell types or tissues"/>
</dbReference>
<dbReference type="GO" id="GO:0007186">
    <property type="term" value="P:G protein-coupled receptor signaling pathway"/>
    <property type="evidence" value="ECO:0007669"/>
    <property type="project" value="Ensembl"/>
</dbReference>
<reference evidence="14" key="2">
    <citation type="submission" date="2025-08" db="UniProtKB">
        <authorList>
            <consortium name="Ensembl"/>
        </authorList>
    </citation>
    <scope>IDENTIFICATION</scope>
    <source>
        <strain evidence="14">Thorbecke</strain>
    </source>
</reference>
<dbReference type="PROSITE" id="PS50026">
    <property type="entry name" value="EGF_3"/>
    <property type="match status" value="1"/>
</dbReference>
<dbReference type="InterPro" id="IPR000742">
    <property type="entry name" value="EGF"/>
</dbReference>
<keyword evidence="15" id="KW-1185">Reference proteome</keyword>
<comment type="caution">
    <text evidence="9">Lacks conserved residue(s) required for the propagation of feature annotation.</text>
</comment>
<dbReference type="SUPFAM" id="SSF57196">
    <property type="entry name" value="EGF/Laminin"/>
    <property type="match status" value="1"/>
</dbReference>
<dbReference type="FunCoup" id="G1TBB1">
    <property type="interactions" value="90"/>
</dbReference>
<evidence type="ECO:0000256" key="4">
    <source>
        <dbReference type="ARBA" id="ARBA00022729"/>
    </source>
</evidence>
<dbReference type="GO" id="GO:0005615">
    <property type="term" value="C:extracellular space"/>
    <property type="evidence" value="ECO:0007669"/>
    <property type="project" value="Ensembl"/>
</dbReference>
<keyword evidence="5 11" id="KW-1133">Transmembrane helix</keyword>
<feature type="domain" description="EGF-like" evidence="13">
    <location>
        <begin position="142"/>
        <end position="182"/>
    </location>
</feature>
<dbReference type="GO" id="GO:0005154">
    <property type="term" value="F:epidermal growth factor receptor binding"/>
    <property type="evidence" value="ECO:0007669"/>
    <property type="project" value="TreeGrafter"/>
</dbReference>
<dbReference type="FunFam" id="2.10.25.10:FF:000158">
    <property type="entry name" value="proheparin-binding EGF-like growth factor"/>
    <property type="match status" value="1"/>
</dbReference>
<evidence type="ECO:0000256" key="12">
    <source>
        <dbReference type="SAM" id="SignalP"/>
    </source>
</evidence>
<evidence type="ECO:0000256" key="5">
    <source>
        <dbReference type="ARBA" id="ARBA00022989"/>
    </source>
</evidence>
<evidence type="ECO:0000256" key="7">
    <source>
        <dbReference type="ARBA" id="ARBA00023136"/>
    </source>
</evidence>
<keyword evidence="8 9" id="KW-1015">Disulfide bond</keyword>
<evidence type="ECO:0000256" key="11">
    <source>
        <dbReference type="SAM" id="Phobius"/>
    </source>
</evidence>
<dbReference type="GO" id="GO:0009986">
    <property type="term" value="C:cell surface"/>
    <property type="evidence" value="ECO:0007669"/>
    <property type="project" value="Ensembl"/>
</dbReference>
<dbReference type="HOGENOM" id="CLU_096527_1_0_1"/>
<dbReference type="Ensembl" id="ENSOCUT00000016281.4">
    <property type="protein sequence ID" value="ENSOCUP00000013996.4"/>
    <property type="gene ID" value="ENSOCUG00000016286.4"/>
</dbReference>
<proteinExistence type="predicted"/>
<evidence type="ECO:0000313" key="15">
    <source>
        <dbReference type="Proteomes" id="UP000001811"/>
    </source>
</evidence>
<protein>
    <submittedName>
        <fullName evidence="14">Amphiregulin</fullName>
    </submittedName>
</protein>
<dbReference type="GO" id="GO:0060750">
    <property type="term" value="P:epithelial cell proliferation involved in mammary gland duct elongation"/>
    <property type="evidence" value="ECO:0007669"/>
    <property type="project" value="Ensembl"/>
</dbReference>
<dbReference type="Proteomes" id="UP000001811">
    <property type="component" value="Chromosome 15"/>
</dbReference>
<keyword evidence="2 9" id="KW-0245">EGF-like domain</keyword>
<feature type="compositionally biased region" description="Basic and acidic residues" evidence="10">
    <location>
        <begin position="100"/>
        <end position="123"/>
    </location>
</feature>
<evidence type="ECO:0000256" key="9">
    <source>
        <dbReference type="PROSITE-ProRule" id="PRU00076"/>
    </source>
</evidence>
<feature type="chain" id="PRO_5023903541" evidence="12">
    <location>
        <begin position="27"/>
        <end position="275"/>
    </location>
</feature>
<dbReference type="EMBL" id="AAGW02022985">
    <property type="status" value="NOT_ANNOTATED_CDS"/>
    <property type="molecule type" value="Genomic_DNA"/>
</dbReference>
<dbReference type="GO" id="GO:0008284">
    <property type="term" value="P:positive regulation of cell population proliferation"/>
    <property type="evidence" value="ECO:0007669"/>
    <property type="project" value="Ensembl"/>
</dbReference>
<keyword evidence="7 11" id="KW-0472">Membrane</keyword>
<dbReference type="GO" id="GO:0060744">
    <property type="term" value="P:mammary gland branching involved in thelarche"/>
    <property type="evidence" value="ECO:0007669"/>
    <property type="project" value="Ensembl"/>
</dbReference>
<evidence type="ECO:0000256" key="1">
    <source>
        <dbReference type="ARBA" id="ARBA00004167"/>
    </source>
</evidence>
<feature type="disulfide bond" evidence="9">
    <location>
        <begin position="172"/>
        <end position="181"/>
    </location>
</feature>
<keyword evidence="4 12" id="KW-0732">Signal</keyword>
<dbReference type="PANTHER" id="PTHR10740">
    <property type="entry name" value="TRANSFORMING GROWTH FACTOR ALPHA"/>
    <property type="match status" value="1"/>
</dbReference>
<dbReference type="InParanoid" id="G1TBB1"/>
<dbReference type="eggNOG" id="ENOG502S0KA">
    <property type="taxonomic scope" value="Eukaryota"/>
</dbReference>
<dbReference type="GO" id="GO:0008083">
    <property type="term" value="F:growth factor activity"/>
    <property type="evidence" value="ECO:0007669"/>
    <property type="project" value="UniProtKB-KW"/>
</dbReference>
<name>G1TBB1_RABIT</name>
<dbReference type="GO" id="GO:0060749">
    <property type="term" value="P:mammary gland alveolus development"/>
    <property type="evidence" value="ECO:0007669"/>
    <property type="project" value="Ensembl"/>
</dbReference>
<feature type="region of interest" description="Disordered" evidence="10">
    <location>
        <begin position="33"/>
        <end position="144"/>
    </location>
</feature>
<dbReference type="Gene3D" id="2.10.25.10">
    <property type="entry name" value="Laminin"/>
    <property type="match status" value="1"/>
</dbReference>
<organism evidence="14 15">
    <name type="scientific">Oryctolagus cuniculus</name>
    <name type="common">Rabbit</name>
    <dbReference type="NCBI Taxonomy" id="9986"/>
    <lineage>
        <taxon>Eukaryota</taxon>
        <taxon>Metazoa</taxon>
        <taxon>Chordata</taxon>
        <taxon>Craniata</taxon>
        <taxon>Vertebrata</taxon>
        <taxon>Euteleostomi</taxon>
        <taxon>Mammalia</taxon>
        <taxon>Eutheria</taxon>
        <taxon>Euarchontoglires</taxon>
        <taxon>Glires</taxon>
        <taxon>Lagomorpha</taxon>
        <taxon>Leporidae</taxon>
        <taxon>Oryctolagus</taxon>
    </lineage>
</organism>
<dbReference type="AlphaFoldDB" id="G1TBB1"/>
<dbReference type="GO" id="GO:0060598">
    <property type="term" value="P:dichotomous subdivision of terminal units involved in mammary gland duct morphogenesis"/>
    <property type="evidence" value="ECO:0007669"/>
    <property type="project" value="Ensembl"/>
</dbReference>
<dbReference type="STRING" id="9986.ENSOCUP00000013996"/>
<dbReference type="GO" id="GO:0032355">
    <property type="term" value="P:response to estradiol"/>
    <property type="evidence" value="ECO:0007669"/>
    <property type="project" value="Ensembl"/>
</dbReference>
<dbReference type="PROSITE" id="PS00022">
    <property type="entry name" value="EGF_1"/>
    <property type="match status" value="1"/>
</dbReference>
<sequence>MRAPLLPPAPVVLWLLILGSGPSAAGLELNDTYSGKGESFSGDHSTDGLEVTSRSEMSPGSEISPLSETPATGDLSSGADDDYAEEYDNEPQVSGYIVDDSVRVEQVIKPKKNKAESEKTSDKPKRKKKGGKNGKNRKNKKKKNPCDAEFQNFCIHGECKYIEHLDAVTCKCHHDYFGERCGEKSMKTHSMVDNDLSKIALAAMAAFVSAVSFTAVAVVITIQISYWSHCQVTTMNDVLVCFSLDHKKMAPFCSDAFKLSIVTFYAISVHKDAWR</sequence>
<evidence type="ECO:0000256" key="10">
    <source>
        <dbReference type="SAM" id="MobiDB-lite"/>
    </source>
</evidence>